<keyword evidence="3" id="KW-1185">Reference proteome</keyword>
<evidence type="ECO:0000313" key="3">
    <source>
        <dbReference type="Proteomes" id="UP000317496"/>
    </source>
</evidence>
<dbReference type="RefSeq" id="WP_144067221.1">
    <property type="nucleotide sequence ID" value="NZ_CP041636.1"/>
</dbReference>
<dbReference type="EMBL" id="CP041636">
    <property type="protein sequence ID" value="QDO96240.1"/>
    <property type="molecule type" value="Genomic_DNA"/>
</dbReference>
<dbReference type="InterPro" id="IPR032710">
    <property type="entry name" value="NTF2-like_dom_sf"/>
</dbReference>
<sequence>MLQDTKLVALRRLNATFIHNFVTNDVVSHSAIIHPRFLCIMPDGSRMYRADYLAYWATGFDPEVITYWDYRDERIEIFDSVALVSAATCYTRRNGDIARSGMTFYTDTYILEDDKWLCIQAQLTALQPEQFPPDDTVVRRYHRGKLKEQV</sequence>
<dbReference type="AlphaFoldDB" id="A0A516GY27"/>
<dbReference type="Pfam" id="PF14534">
    <property type="entry name" value="DUF4440"/>
    <property type="match status" value="1"/>
</dbReference>
<reference evidence="2 3" key="1">
    <citation type="submission" date="2019-07" db="EMBL/GenBank/DDBJ databases">
        <title>Genome sequencing for Ferrovibrio sp. K5.</title>
        <authorList>
            <person name="Park S.-J."/>
        </authorList>
    </citation>
    <scope>NUCLEOTIDE SEQUENCE [LARGE SCALE GENOMIC DNA]</scope>
    <source>
        <strain evidence="2 3">K5</strain>
    </source>
</reference>
<evidence type="ECO:0000259" key="1">
    <source>
        <dbReference type="Pfam" id="PF14534"/>
    </source>
</evidence>
<accession>A0A516GY27</accession>
<feature type="domain" description="DUF4440" evidence="1">
    <location>
        <begin position="10"/>
        <end position="117"/>
    </location>
</feature>
<dbReference type="Gene3D" id="3.10.450.50">
    <property type="match status" value="1"/>
</dbReference>
<dbReference type="InterPro" id="IPR027843">
    <property type="entry name" value="DUF4440"/>
</dbReference>
<name>A0A516GY27_9PROT</name>
<dbReference type="SUPFAM" id="SSF54427">
    <property type="entry name" value="NTF2-like"/>
    <property type="match status" value="1"/>
</dbReference>
<organism evidence="2 3">
    <name type="scientific">Ferrovibrio terrae</name>
    <dbReference type="NCBI Taxonomy" id="2594003"/>
    <lineage>
        <taxon>Bacteria</taxon>
        <taxon>Pseudomonadati</taxon>
        <taxon>Pseudomonadota</taxon>
        <taxon>Alphaproteobacteria</taxon>
        <taxon>Rhodospirillales</taxon>
        <taxon>Rhodospirillaceae</taxon>
        <taxon>Ferrovibrio</taxon>
    </lineage>
</organism>
<dbReference type="OrthoDB" id="7358110at2"/>
<dbReference type="Proteomes" id="UP000317496">
    <property type="component" value="Chromosome"/>
</dbReference>
<evidence type="ECO:0000313" key="2">
    <source>
        <dbReference type="EMBL" id="QDO96240.1"/>
    </source>
</evidence>
<gene>
    <name evidence="2" type="ORF">FNB15_02625</name>
</gene>
<proteinExistence type="predicted"/>
<protein>
    <submittedName>
        <fullName evidence="2">Nuclear transport factor 2 family protein</fullName>
    </submittedName>
</protein>
<dbReference type="KEGG" id="fer:FNB15_02625"/>